<proteinExistence type="predicted"/>
<comment type="caution">
    <text evidence="1">The sequence shown here is derived from an EMBL/GenBank/DDBJ whole genome shotgun (WGS) entry which is preliminary data.</text>
</comment>
<dbReference type="EMBL" id="BNAQ01000001">
    <property type="protein sequence ID" value="GHH10609.1"/>
    <property type="molecule type" value="Genomic_DNA"/>
</dbReference>
<keyword evidence="2" id="KW-1185">Reference proteome</keyword>
<evidence type="ECO:0000313" key="2">
    <source>
        <dbReference type="Proteomes" id="UP000652430"/>
    </source>
</evidence>
<accession>A0ABQ3LAW1</accession>
<reference evidence="2" key="1">
    <citation type="journal article" date="2019" name="Int. J. Syst. Evol. Microbiol.">
        <title>The Global Catalogue of Microorganisms (GCM) 10K type strain sequencing project: providing services to taxonomists for standard genome sequencing and annotation.</title>
        <authorList>
            <consortium name="The Broad Institute Genomics Platform"/>
            <consortium name="The Broad Institute Genome Sequencing Center for Infectious Disease"/>
            <person name="Wu L."/>
            <person name="Ma J."/>
        </authorList>
    </citation>
    <scope>NUCLEOTIDE SEQUENCE [LARGE SCALE GENOMIC DNA]</scope>
    <source>
        <strain evidence="2">CGMCC 1.8957</strain>
    </source>
</reference>
<dbReference type="Proteomes" id="UP000652430">
    <property type="component" value="Unassembled WGS sequence"/>
</dbReference>
<protein>
    <submittedName>
        <fullName evidence="1">Uncharacterized protein</fullName>
    </submittedName>
</protein>
<evidence type="ECO:0000313" key="1">
    <source>
        <dbReference type="EMBL" id="GHH10609.1"/>
    </source>
</evidence>
<organism evidence="1 2">
    <name type="scientific">Sphingomonas glacialis</name>
    <dbReference type="NCBI Taxonomy" id="658225"/>
    <lineage>
        <taxon>Bacteria</taxon>
        <taxon>Pseudomonadati</taxon>
        <taxon>Pseudomonadota</taxon>
        <taxon>Alphaproteobacteria</taxon>
        <taxon>Sphingomonadales</taxon>
        <taxon>Sphingomonadaceae</taxon>
        <taxon>Sphingomonas</taxon>
    </lineage>
</organism>
<name>A0ABQ3LAW1_9SPHN</name>
<sequence>MSARLNIVAPAPGHPKKYYFLGTPQAGAGQPNVADAGHTNAATPAFARVTGI</sequence>
<gene>
    <name evidence="1" type="ORF">GCM10008023_08610</name>
</gene>